<protein>
    <submittedName>
        <fullName evidence="1">Uncharacterized protein</fullName>
    </submittedName>
</protein>
<comment type="caution">
    <text evidence="1">The sequence shown here is derived from an EMBL/GenBank/DDBJ whole genome shotgun (WGS) entry which is preliminary data.</text>
</comment>
<accession>A0A2W2B2V0</accession>
<dbReference type="Proteomes" id="UP000248745">
    <property type="component" value="Unassembled WGS sequence"/>
</dbReference>
<dbReference type="AlphaFoldDB" id="A0A2W2B2V0"/>
<sequence>MVRKLAIDKKLIFDGPETELGKMQILLDNVDVDIHEPIRFVDFGDNTFEGLRDKLNPEDFFGIAKDGAFQPDEGFLHLYKGSEDMRLYYIRKHNVVIVFAYGEFQPTRYRLYFEGAWEITGER</sequence>
<evidence type="ECO:0000313" key="2">
    <source>
        <dbReference type="Proteomes" id="UP000248745"/>
    </source>
</evidence>
<proteinExistence type="predicted"/>
<reference evidence="1 2" key="1">
    <citation type="submission" date="2018-06" db="EMBL/GenBank/DDBJ databases">
        <title>Mucibacter soli gen. nov., sp. nov., a new member of the family Chitinophagaceae producing mucin.</title>
        <authorList>
            <person name="Kim M.-K."/>
            <person name="Park S."/>
            <person name="Kim T.-S."/>
            <person name="Joung Y."/>
            <person name="Han J.-H."/>
            <person name="Kim S.B."/>
        </authorList>
    </citation>
    <scope>NUCLEOTIDE SEQUENCE [LARGE SCALE GENOMIC DNA]</scope>
    <source>
        <strain evidence="1 2">R1-15</strain>
    </source>
</reference>
<gene>
    <name evidence="1" type="ORF">DN068_03285</name>
</gene>
<evidence type="ECO:0000313" key="1">
    <source>
        <dbReference type="EMBL" id="PZF74614.1"/>
    </source>
</evidence>
<keyword evidence="2" id="KW-1185">Reference proteome</keyword>
<name>A0A2W2B2V0_9BACT</name>
<dbReference type="EMBL" id="QKTW01000003">
    <property type="protein sequence ID" value="PZF74614.1"/>
    <property type="molecule type" value="Genomic_DNA"/>
</dbReference>
<dbReference type="OrthoDB" id="798065at2"/>
<organism evidence="1 2">
    <name type="scientific">Taibaiella soli</name>
    <dbReference type="NCBI Taxonomy" id="1649169"/>
    <lineage>
        <taxon>Bacteria</taxon>
        <taxon>Pseudomonadati</taxon>
        <taxon>Bacteroidota</taxon>
        <taxon>Chitinophagia</taxon>
        <taxon>Chitinophagales</taxon>
        <taxon>Chitinophagaceae</taxon>
        <taxon>Taibaiella</taxon>
    </lineage>
</organism>
<dbReference type="RefSeq" id="WP_110997454.1">
    <property type="nucleotide sequence ID" value="NZ_QKTW01000003.1"/>
</dbReference>